<keyword evidence="3" id="KW-1185">Reference proteome</keyword>
<gene>
    <name evidence="2" type="ORF">PVAP13_5NG066662</name>
</gene>
<comment type="caution">
    <text evidence="2">The sequence shown here is derived from an EMBL/GenBank/DDBJ whole genome shotgun (WGS) entry which is preliminary data.</text>
</comment>
<accession>A0A8T0RMP1</accession>
<organism evidence="2 3">
    <name type="scientific">Panicum virgatum</name>
    <name type="common">Blackwell switchgrass</name>
    <dbReference type="NCBI Taxonomy" id="38727"/>
    <lineage>
        <taxon>Eukaryota</taxon>
        <taxon>Viridiplantae</taxon>
        <taxon>Streptophyta</taxon>
        <taxon>Embryophyta</taxon>
        <taxon>Tracheophyta</taxon>
        <taxon>Spermatophyta</taxon>
        <taxon>Magnoliopsida</taxon>
        <taxon>Liliopsida</taxon>
        <taxon>Poales</taxon>
        <taxon>Poaceae</taxon>
        <taxon>PACMAD clade</taxon>
        <taxon>Panicoideae</taxon>
        <taxon>Panicodae</taxon>
        <taxon>Paniceae</taxon>
        <taxon>Panicinae</taxon>
        <taxon>Panicum</taxon>
        <taxon>Panicum sect. Hiantes</taxon>
    </lineage>
</organism>
<feature type="region of interest" description="Disordered" evidence="1">
    <location>
        <begin position="259"/>
        <end position="278"/>
    </location>
</feature>
<dbReference type="EMBL" id="CM029046">
    <property type="protein sequence ID" value="KAG2586694.1"/>
    <property type="molecule type" value="Genomic_DNA"/>
</dbReference>
<name>A0A8T0RMP1_PANVG</name>
<reference evidence="2" key="1">
    <citation type="submission" date="2020-05" db="EMBL/GenBank/DDBJ databases">
        <title>WGS assembly of Panicum virgatum.</title>
        <authorList>
            <person name="Lovell J.T."/>
            <person name="Jenkins J."/>
            <person name="Shu S."/>
            <person name="Juenger T.E."/>
            <person name="Schmutz J."/>
        </authorList>
    </citation>
    <scope>NUCLEOTIDE SEQUENCE</scope>
    <source>
        <strain evidence="2">AP13</strain>
    </source>
</reference>
<sequence>MYRRLLGSWILSRPACGCHHLPPARPPARHASRSAPPYAPVTRSLPLSQSFAAAARSAGSQSQSPARVFLPSVRGGFEWRVWEGRRAGHWVRSVQAWSHAGARRRSALLGASQPGCSTARPGSLTGWPPAATGRSTPAPLLCICSARRAWPAGRGRRLPLAPRRAWPRGAGCLPLAVPPRLAGWEHAAYRSALGRGALAAVRHRCLAVASARWPWPLAGWMDRVRHRRPPPAAPIAAVAVRLRHPSPLVLAATGSLPATRPAGHATSARGSPGRPRCSCPPPGLGAAAALGSAAGSWGALGLTAVLGPSAVVWGGRGTWAGCQHPRLAPPLQI</sequence>
<evidence type="ECO:0000313" key="2">
    <source>
        <dbReference type="EMBL" id="KAG2586694.1"/>
    </source>
</evidence>
<dbReference type="Proteomes" id="UP000823388">
    <property type="component" value="Chromosome 5N"/>
</dbReference>
<evidence type="ECO:0000256" key="1">
    <source>
        <dbReference type="SAM" id="MobiDB-lite"/>
    </source>
</evidence>
<evidence type="ECO:0000313" key="3">
    <source>
        <dbReference type="Proteomes" id="UP000823388"/>
    </source>
</evidence>
<dbReference type="AlphaFoldDB" id="A0A8T0RMP1"/>
<proteinExistence type="predicted"/>
<protein>
    <submittedName>
        <fullName evidence="2">Uncharacterized protein</fullName>
    </submittedName>
</protein>